<protein>
    <submittedName>
        <fullName evidence="4">Cell division protein FtsQ</fullName>
    </submittedName>
</protein>
<evidence type="ECO:0000313" key="3">
    <source>
        <dbReference type="Proteomes" id="UP000271087"/>
    </source>
</evidence>
<dbReference type="WBParaSite" id="nOo.2.0.1.t08977-RA">
    <property type="protein sequence ID" value="nOo.2.0.1.t08977-RA"/>
    <property type="gene ID" value="nOo.2.0.1.g08977"/>
</dbReference>
<dbReference type="AlphaFoldDB" id="A0A182ELI7"/>
<proteinExistence type="predicted"/>
<dbReference type="Proteomes" id="UP000271087">
    <property type="component" value="Unassembled WGS sequence"/>
</dbReference>
<keyword evidence="3" id="KW-1185">Reference proteome</keyword>
<evidence type="ECO:0000313" key="2">
    <source>
        <dbReference type="EMBL" id="VDM92078.1"/>
    </source>
</evidence>
<dbReference type="EMBL" id="UYRW01004061">
    <property type="protein sequence ID" value="VDM92078.1"/>
    <property type="molecule type" value="Genomic_DNA"/>
</dbReference>
<keyword evidence="1" id="KW-0472">Membrane</keyword>
<reference evidence="4" key="1">
    <citation type="submission" date="2016-06" db="UniProtKB">
        <authorList>
            <consortium name="WormBaseParasite"/>
        </authorList>
    </citation>
    <scope>IDENTIFICATION</scope>
</reference>
<organism evidence="4">
    <name type="scientific">Onchocerca ochengi</name>
    <name type="common">Filarial nematode worm</name>
    <dbReference type="NCBI Taxonomy" id="42157"/>
    <lineage>
        <taxon>Eukaryota</taxon>
        <taxon>Metazoa</taxon>
        <taxon>Ecdysozoa</taxon>
        <taxon>Nematoda</taxon>
        <taxon>Chromadorea</taxon>
        <taxon>Rhabditida</taxon>
        <taxon>Spirurina</taxon>
        <taxon>Spiruromorpha</taxon>
        <taxon>Filarioidea</taxon>
        <taxon>Onchocercidae</taxon>
        <taxon>Onchocerca</taxon>
    </lineage>
</organism>
<reference evidence="2 3" key="2">
    <citation type="submission" date="2018-08" db="EMBL/GenBank/DDBJ databases">
        <authorList>
            <person name="Laetsch R D."/>
            <person name="Stevens L."/>
            <person name="Kumar S."/>
            <person name="Blaxter L. M."/>
        </authorList>
    </citation>
    <scope>NUCLEOTIDE SEQUENCE [LARGE SCALE GENOMIC DNA]</scope>
</reference>
<feature type="transmembrane region" description="Helical" evidence="1">
    <location>
        <begin position="30"/>
        <end position="51"/>
    </location>
</feature>
<name>A0A182ELI7_ONCOC</name>
<evidence type="ECO:0000313" key="4">
    <source>
        <dbReference type="WBParaSite" id="nOo.2.0.1.t08977-RA"/>
    </source>
</evidence>
<keyword evidence="1" id="KW-1133">Transmembrane helix</keyword>
<dbReference type="STRING" id="42157.A0A182ELI7"/>
<keyword evidence="1" id="KW-0812">Transmembrane</keyword>
<evidence type="ECO:0000256" key="1">
    <source>
        <dbReference type="SAM" id="Phobius"/>
    </source>
</evidence>
<sequence>MARKVRVVDNDINIFEKLNGNINSTGHKKWILFALILLLIIIAAIIVPPLLTIIQRHSMETASVLKTITNAKEITQTTSTETIVLTISTAGEKDKILEIVEKLTEQNDNPCTTYLIEEFNDKVTFGKLLSKPEIIGELRKIFHDMKPTSDINITNAIESFRKIPWSSQITNILFVPDEAMYRNQEIYESDMKSAKDLLKQMAIENPISAPRIVIGNPVYFQDIHSSVRAYSSDMNVDKLTEAILLALQDEESKMPEIFTSTISNKEDATLPSSIAETLSTTSWIRDTTQEQKISTLVDKNIDSTPVSSDLSGTIECTTIRTFVSYSIAESVANLYQE</sequence>
<gene>
    <name evidence="2" type="ORF">NOO_LOCUS8977</name>
</gene>
<accession>A0A182ELI7</accession>
<dbReference type="OrthoDB" id="5818932at2759"/>